<keyword evidence="2" id="KW-1185">Reference proteome</keyword>
<accession>A0A0N8H5P0</accession>
<evidence type="ECO:0000313" key="2">
    <source>
        <dbReference type="Proteomes" id="UP000050424"/>
    </source>
</evidence>
<dbReference type="OrthoDB" id="1022638at2759"/>
<dbReference type="Proteomes" id="UP000050424">
    <property type="component" value="Unassembled WGS sequence"/>
</dbReference>
<dbReference type="STRING" id="78410.A0A0N8H5P0"/>
<proteinExistence type="predicted"/>
<dbReference type="SUPFAM" id="SSF54695">
    <property type="entry name" value="POZ domain"/>
    <property type="match status" value="1"/>
</dbReference>
<sequence length="192" mass="21493">MPPQYRSHLLRKLLVSGDYSDLLLTAAGTEFQVHKAIVFPQSPVIAAAFRAGFKNPHKPGETPEYIKAKLRTHIAVNVVAGFYKVPSLKELANSRIKHLLNYTGLQALLPEVVFAWTATEDEEVKEIAASVAANNIDMMIKSSSFREMEDAKEFSLKMFQACASRIAQLESRLEEFCGHARQHMKHIQPVAD</sequence>
<evidence type="ECO:0000313" key="1">
    <source>
        <dbReference type="EMBL" id="KPM36708.1"/>
    </source>
</evidence>
<reference evidence="1 2" key="1">
    <citation type="submission" date="2015-09" db="EMBL/GenBank/DDBJ databases">
        <title>Draft genome of a European isolate of the apple canker pathogen Neonectria ditissima.</title>
        <authorList>
            <person name="Gomez-Cortecero A."/>
            <person name="Harrison R.J."/>
            <person name="Armitage A.D."/>
        </authorList>
    </citation>
    <scope>NUCLEOTIDE SEQUENCE [LARGE SCALE GENOMIC DNA]</scope>
    <source>
        <strain evidence="1 2">R09/05</strain>
    </source>
</reference>
<organism evidence="1 2">
    <name type="scientific">Neonectria ditissima</name>
    <dbReference type="NCBI Taxonomy" id="78410"/>
    <lineage>
        <taxon>Eukaryota</taxon>
        <taxon>Fungi</taxon>
        <taxon>Dikarya</taxon>
        <taxon>Ascomycota</taxon>
        <taxon>Pezizomycotina</taxon>
        <taxon>Sordariomycetes</taxon>
        <taxon>Hypocreomycetidae</taxon>
        <taxon>Hypocreales</taxon>
        <taxon>Nectriaceae</taxon>
        <taxon>Neonectria</taxon>
    </lineage>
</organism>
<gene>
    <name evidence="1" type="ORF">AK830_g9839</name>
</gene>
<dbReference type="EMBL" id="LKCW01000193">
    <property type="protein sequence ID" value="KPM36708.1"/>
    <property type="molecule type" value="Genomic_DNA"/>
</dbReference>
<dbReference type="InterPro" id="IPR011333">
    <property type="entry name" value="SKP1/BTB/POZ_sf"/>
</dbReference>
<comment type="caution">
    <text evidence="1">The sequence shown here is derived from an EMBL/GenBank/DDBJ whole genome shotgun (WGS) entry which is preliminary data.</text>
</comment>
<dbReference type="Gene3D" id="3.30.710.10">
    <property type="entry name" value="Potassium Channel Kv1.1, Chain A"/>
    <property type="match status" value="1"/>
</dbReference>
<dbReference type="AlphaFoldDB" id="A0A0N8H5P0"/>
<protein>
    <submittedName>
        <fullName evidence="1">Uncharacterized protein</fullName>
    </submittedName>
</protein>
<name>A0A0N8H5P0_9HYPO</name>